<sequence>MLIAAMKEINREKVHSMRKKWTVLLSAVVAAALFGGSAYSAGGIKLIVNGNLITPEVPPQIIEGNTMVPIRAVSEALGAKVNWNASEQTVTVDLPDRSSQQRQIELLQSAIAPSSAQAAVQTWADAVKSRNGAVQYAVLSPALQGQTVKQYEELGWVTGTSSPWVESYQLSAGVKSDAGINYDVQFQLKTSSGDAGVEKAKVTAGSLDGKWFITGLQAADGSGGLNGITVVPSGSGHTPAAQALTNAAGIQMMSNGAGWAWGDEGEQPVLLKTEDNGARWSQVSLDGVNLSQISLAKVYFNDARNGWISWSDEKAMYIAGTTDGGGQWKVQTIEGLHHPVQFTFADSQHGWLITAGDAAMMHSQKTVYRTEDSGASWKVVSDTGDGSAANTGLPALGSITGITFRTTNDGFAAMDNPVSPELLFFRTSNGGQSWNAAALPIPERLQGKVEFSSLSAPVFSGDQKRDGIMTVRFGSGSGHTLVTYTTHDGGITWNGHELPASIALNSQMQTAFADAAHGWLLNGSVLYSTGNGGVSWNQVATDDVFGQSVGNDPAIRGFTFDRQHGLLVVGDHDPKSARVIETNDGGSNWKPLQLQAQ</sequence>
<evidence type="ECO:0000259" key="4">
    <source>
        <dbReference type="Pfam" id="PF14870"/>
    </source>
</evidence>
<dbReference type="GO" id="GO:0009523">
    <property type="term" value="C:photosystem II"/>
    <property type="evidence" value="ECO:0007669"/>
    <property type="project" value="UniProtKB-KW"/>
</dbReference>
<feature type="domain" description="Photosynthesis system II assembly factor Ycf48/Hcf136-like" evidence="4">
    <location>
        <begin position="250"/>
        <end position="391"/>
    </location>
</feature>
<organism evidence="5 6">
    <name type="scientific">Paenibacillus piri</name>
    <dbReference type="NCBI Taxonomy" id="2547395"/>
    <lineage>
        <taxon>Bacteria</taxon>
        <taxon>Bacillati</taxon>
        <taxon>Bacillota</taxon>
        <taxon>Bacilli</taxon>
        <taxon>Bacillales</taxon>
        <taxon>Paenibacillaceae</taxon>
        <taxon>Paenibacillus</taxon>
    </lineage>
</organism>
<dbReference type="InterPro" id="IPR036582">
    <property type="entry name" value="Mao_N_sf"/>
</dbReference>
<evidence type="ECO:0000256" key="1">
    <source>
        <dbReference type="ARBA" id="ARBA00022531"/>
    </source>
</evidence>
<comment type="caution">
    <text evidence="5">The sequence shown here is derived from an EMBL/GenBank/DDBJ whole genome shotgun (WGS) entry which is preliminary data.</text>
</comment>
<dbReference type="Gene3D" id="2.130.10.10">
    <property type="entry name" value="YVTN repeat-like/Quinoprotein amine dehydrogenase"/>
    <property type="match status" value="2"/>
</dbReference>
<dbReference type="AlphaFoldDB" id="A0A4R5KQH1"/>
<dbReference type="PANTHER" id="PTHR47199:SF2">
    <property type="entry name" value="PHOTOSYSTEM II STABILITY_ASSEMBLY FACTOR HCF136, CHLOROPLASTIC"/>
    <property type="match status" value="1"/>
</dbReference>
<evidence type="ECO:0008006" key="7">
    <source>
        <dbReference type="Google" id="ProtNLM"/>
    </source>
</evidence>
<feature type="domain" description="Copper amine oxidase-like N-terminal" evidence="3">
    <location>
        <begin position="48"/>
        <end position="97"/>
    </location>
</feature>
<dbReference type="EMBL" id="SMRT01000004">
    <property type="protein sequence ID" value="TDF97999.1"/>
    <property type="molecule type" value="Genomic_DNA"/>
</dbReference>
<dbReference type="Gene3D" id="3.30.457.10">
    <property type="entry name" value="Copper amine oxidase-like, N-terminal domain"/>
    <property type="match status" value="1"/>
</dbReference>
<accession>A0A4R5KQH1</accession>
<dbReference type="InterPro" id="IPR012854">
    <property type="entry name" value="Cu_amine_oxidase-like_N"/>
</dbReference>
<dbReference type="SUPFAM" id="SSF110296">
    <property type="entry name" value="Oligoxyloglucan reducing end-specific cellobiohydrolase"/>
    <property type="match status" value="1"/>
</dbReference>
<dbReference type="Pfam" id="PF07833">
    <property type="entry name" value="Cu_amine_oxidN1"/>
    <property type="match status" value="1"/>
</dbReference>
<proteinExistence type="predicted"/>
<keyword evidence="1" id="KW-0602">Photosynthesis</keyword>
<evidence type="ECO:0000313" key="6">
    <source>
        <dbReference type="Proteomes" id="UP000295636"/>
    </source>
</evidence>
<dbReference type="Proteomes" id="UP000295636">
    <property type="component" value="Unassembled WGS sequence"/>
</dbReference>
<dbReference type="InterPro" id="IPR028203">
    <property type="entry name" value="PSII_CF48-like_dom"/>
</dbReference>
<protein>
    <recommendedName>
        <fullName evidence="7">Copper amine oxidase-like N-terminal domain-containing protein</fullName>
    </recommendedName>
</protein>
<dbReference type="Pfam" id="PF14870">
    <property type="entry name" value="PSII_BNR"/>
    <property type="match status" value="1"/>
</dbReference>
<evidence type="ECO:0000256" key="2">
    <source>
        <dbReference type="ARBA" id="ARBA00023276"/>
    </source>
</evidence>
<dbReference type="SUPFAM" id="SSF55383">
    <property type="entry name" value="Copper amine oxidase, domain N"/>
    <property type="match status" value="1"/>
</dbReference>
<reference evidence="5 6" key="1">
    <citation type="submission" date="2019-03" db="EMBL/GenBank/DDBJ databases">
        <title>This is whole genome sequence of Paenibacillus sp MS74 strain.</title>
        <authorList>
            <person name="Trinh H.N."/>
        </authorList>
    </citation>
    <scope>NUCLEOTIDE SEQUENCE [LARGE SCALE GENOMIC DNA]</scope>
    <source>
        <strain evidence="5 6">MS74</strain>
    </source>
</reference>
<dbReference type="InterPro" id="IPR015943">
    <property type="entry name" value="WD40/YVTN_repeat-like_dom_sf"/>
</dbReference>
<evidence type="ECO:0000259" key="3">
    <source>
        <dbReference type="Pfam" id="PF07833"/>
    </source>
</evidence>
<gene>
    <name evidence="5" type="ORF">E1757_10800</name>
</gene>
<dbReference type="OrthoDB" id="1803673at2"/>
<keyword evidence="6" id="KW-1185">Reference proteome</keyword>
<dbReference type="GO" id="GO:0015979">
    <property type="term" value="P:photosynthesis"/>
    <property type="evidence" value="ECO:0007669"/>
    <property type="project" value="UniProtKB-KW"/>
</dbReference>
<keyword evidence="2" id="KW-0604">Photosystem II</keyword>
<evidence type="ECO:0000313" key="5">
    <source>
        <dbReference type="EMBL" id="TDF97999.1"/>
    </source>
</evidence>
<name>A0A4R5KQH1_9BACL</name>
<dbReference type="PANTHER" id="PTHR47199">
    <property type="entry name" value="PHOTOSYSTEM II STABILITY/ASSEMBLY FACTOR HCF136, CHLOROPLASTIC"/>
    <property type="match status" value="1"/>
</dbReference>